<dbReference type="EMBL" id="MN740679">
    <property type="protein sequence ID" value="QHS80432.1"/>
    <property type="molecule type" value="Genomic_DNA"/>
</dbReference>
<organism evidence="2">
    <name type="scientific">viral metagenome</name>
    <dbReference type="NCBI Taxonomy" id="1070528"/>
    <lineage>
        <taxon>unclassified sequences</taxon>
        <taxon>metagenomes</taxon>
        <taxon>organismal metagenomes</taxon>
    </lineage>
</organism>
<name>A0A6C0IP10_9ZZZZ</name>
<accession>A0A6C0IP10</accession>
<protein>
    <submittedName>
        <fullName evidence="2">Uncharacterized protein</fullName>
    </submittedName>
</protein>
<reference evidence="2" key="1">
    <citation type="journal article" date="2020" name="Nature">
        <title>Giant virus diversity and host interactions through global metagenomics.</title>
        <authorList>
            <person name="Schulz F."/>
            <person name="Roux S."/>
            <person name="Paez-Espino D."/>
            <person name="Jungbluth S."/>
            <person name="Walsh D.A."/>
            <person name="Denef V.J."/>
            <person name="McMahon K.D."/>
            <person name="Konstantinidis K.T."/>
            <person name="Eloe-Fadrosh E.A."/>
            <person name="Kyrpides N.C."/>
            <person name="Woyke T."/>
        </authorList>
    </citation>
    <scope>NUCLEOTIDE SEQUENCE</scope>
    <source>
        <strain evidence="2">GVMAG-M-3300024261-37</strain>
        <strain evidence="1">GVMAG-S-1039698-54</strain>
    </source>
</reference>
<dbReference type="AlphaFoldDB" id="A0A6C0IP10"/>
<evidence type="ECO:0000313" key="1">
    <source>
        <dbReference type="EMBL" id="QHS80432.1"/>
    </source>
</evidence>
<evidence type="ECO:0000313" key="2">
    <source>
        <dbReference type="EMBL" id="QHT94938.1"/>
    </source>
</evidence>
<dbReference type="EMBL" id="MN740232">
    <property type="protein sequence ID" value="QHT94938.1"/>
    <property type="molecule type" value="Genomic_DNA"/>
</dbReference>
<sequence length="133" mass="16380">MTQPTNIKYTLKEFKKKPEDSCLSFDELEEFIENREKELNTNMSYEDDNYSEMFFIMEEEYSENYTKKGLEFIADYYGINKRRKRKGELIQEIIIFEQNDLNYDVVEKRKLHWFYLDQLKSDPYLKQYITINN</sequence>
<proteinExistence type="predicted"/>